<evidence type="ECO:0000256" key="1">
    <source>
        <dbReference type="SAM" id="MobiDB-lite"/>
    </source>
</evidence>
<feature type="region of interest" description="Disordered" evidence="1">
    <location>
        <begin position="169"/>
        <end position="194"/>
    </location>
</feature>
<sequence length="194" mass="21788">MVLKRGTWDLCHMMWVWPEPLSLWKQLLASVKERDLFQDLQLQQSPWKTMEQGIQHLWEVAMIEILFSNDDQTSKSTDLPIGLDVLPRPVGKDETGKAYSYDCLARDSENIKAVSEIEMKASFEMSPKTIFTSLEMISQIIIKGRAKLLSITGCGGFKWIPAKNVKPYHASKTADTPTPASDPASGSQEANTQT</sequence>
<dbReference type="Proteomes" id="UP000796761">
    <property type="component" value="Unassembled WGS sequence"/>
</dbReference>
<keyword evidence="3" id="KW-1185">Reference proteome</keyword>
<gene>
    <name evidence="2" type="ORF">HGM15179_019201</name>
</gene>
<proteinExistence type="predicted"/>
<dbReference type="AlphaFoldDB" id="A0A8K1DAZ6"/>
<evidence type="ECO:0000313" key="2">
    <source>
        <dbReference type="EMBL" id="TRZ07901.1"/>
    </source>
</evidence>
<comment type="caution">
    <text evidence="2">The sequence shown here is derived from an EMBL/GenBank/DDBJ whole genome shotgun (WGS) entry which is preliminary data.</text>
</comment>
<organism evidence="2 3">
    <name type="scientific">Zosterops borbonicus</name>
    <dbReference type="NCBI Taxonomy" id="364589"/>
    <lineage>
        <taxon>Eukaryota</taxon>
        <taxon>Metazoa</taxon>
        <taxon>Chordata</taxon>
        <taxon>Craniata</taxon>
        <taxon>Vertebrata</taxon>
        <taxon>Euteleostomi</taxon>
        <taxon>Archelosauria</taxon>
        <taxon>Archosauria</taxon>
        <taxon>Dinosauria</taxon>
        <taxon>Saurischia</taxon>
        <taxon>Theropoda</taxon>
        <taxon>Coelurosauria</taxon>
        <taxon>Aves</taxon>
        <taxon>Neognathae</taxon>
        <taxon>Neoaves</taxon>
        <taxon>Telluraves</taxon>
        <taxon>Australaves</taxon>
        <taxon>Passeriformes</taxon>
        <taxon>Sylvioidea</taxon>
        <taxon>Zosteropidae</taxon>
        <taxon>Zosterops</taxon>
    </lineage>
</organism>
<name>A0A8K1DAZ6_9PASS</name>
<evidence type="ECO:0000313" key="3">
    <source>
        <dbReference type="Proteomes" id="UP000796761"/>
    </source>
</evidence>
<feature type="compositionally biased region" description="Polar residues" evidence="1">
    <location>
        <begin position="173"/>
        <end position="194"/>
    </location>
</feature>
<dbReference type="OrthoDB" id="9906618at2759"/>
<accession>A0A8K1DAZ6</accession>
<protein>
    <submittedName>
        <fullName evidence="2">Uncharacterized protein</fullName>
    </submittedName>
</protein>
<reference evidence="2" key="1">
    <citation type="submission" date="2019-04" db="EMBL/GenBank/DDBJ databases">
        <title>Genome assembly of Zosterops borbonicus 15179.</title>
        <authorList>
            <person name="Leroy T."/>
            <person name="Anselmetti Y."/>
            <person name="Tilak M.-K."/>
            <person name="Nabholz B."/>
        </authorList>
    </citation>
    <scope>NUCLEOTIDE SEQUENCE</scope>
    <source>
        <strain evidence="2">HGM_15179</strain>
        <tissue evidence="2">Muscle</tissue>
    </source>
</reference>
<dbReference type="EMBL" id="SWJQ01001576">
    <property type="protein sequence ID" value="TRZ07901.1"/>
    <property type="molecule type" value="Genomic_DNA"/>
</dbReference>